<feature type="domain" description="Four-carbon acid sugar kinase nucleotide binding" evidence="9">
    <location>
        <begin position="382"/>
        <end position="520"/>
    </location>
</feature>
<dbReference type="GO" id="GO:0016301">
    <property type="term" value="F:kinase activity"/>
    <property type="evidence" value="ECO:0007669"/>
    <property type="project" value="UniProtKB-KW"/>
</dbReference>
<proteinExistence type="inferred from homology"/>
<dbReference type="Pfam" id="PF07005">
    <property type="entry name" value="SBD_N"/>
    <property type="match status" value="1"/>
</dbReference>
<keyword evidence="2" id="KW-0808">Transferase</keyword>
<dbReference type="Gene3D" id="3.40.50.10840">
    <property type="entry name" value="Putative sugar-binding, N-terminal domain"/>
    <property type="match status" value="1"/>
</dbReference>
<evidence type="ECO:0000256" key="4">
    <source>
        <dbReference type="ARBA" id="ARBA00022777"/>
    </source>
</evidence>
<feature type="region of interest" description="Disordered" evidence="7">
    <location>
        <begin position="299"/>
        <end position="340"/>
    </location>
</feature>
<dbReference type="InterPro" id="IPR010737">
    <property type="entry name" value="4-carb_acid_sugar_kinase_N"/>
</dbReference>
<protein>
    <submittedName>
        <fullName evidence="10">Four-carbon acid sugar kinase family protein</fullName>
    </submittedName>
</protein>
<keyword evidence="11" id="KW-1185">Reference proteome</keyword>
<accession>A0ABU2PYN9</accession>
<gene>
    <name evidence="10" type="ORF">RM705_21725</name>
</gene>
<dbReference type="InterPro" id="IPR037051">
    <property type="entry name" value="4-carb_acid_sugar_kinase_N_sf"/>
</dbReference>
<keyword evidence="6" id="KW-0119">Carbohydrate metabolism</keyword>
<feature type="domain" description="Four-carbon acid sugar kinase N-terminal" evidence="8">
    <location>
        <begin position="109"/>
        <end position="267"/>
    </location>
</feature>
<evidence type="ECO:0000256" key="5">
    <source>
        <dbReference type="ARBA" id="ARBA00022840"/>
    </source>
</evidence>
<keyword evidence="4 10" id="KW-0418">Kinase</keyword>
<comment type="caution">
    <text evidence="10">The sequence shown here is derived from an EMBL/GenBank/DDBJ whole genome shotgun (WGS) entry which is preliminary data.</text>
</comment>
<dbReference type="EMBL" id="JAVRFA010000030">
    <property type="protein sequence ID" value="MDT0397286.1"/>
    <property type="molecule type" value="Genomic_DNA"/>
</dbReference>
<dbReference type="InterPro" id="IPR031475">
    <property type="entry name" value="NBD_C"/>
</dbReference>
<keyword evidence="3" id="KW-0547">Nucleotide-binding</keyword>
<keyword evidence="5" id="KW-0067">ATP-binding</keyword>
<dbReference type="Pfam" id="PF17042">
    <property type="entry name" value="NBD_C"/>
    <property type="match status" value="1"/>
</dbReference>
<evidence type="ECO:0000256" key="3">
    <source>
        <dbReference type="ARBA" id="ARBA00022741"/>
    </source>
</evidence>
<organism evidence="10 11">
    <name type="scientific">Streptomyces edwardsiae</name>
    <dbReference type="NCBI Taxonomy" id="3075527"/>
    <lineage>
        <taxon>Bacteria</taxon>
        <taxon>Bacillati</taxon>
        <taxon>Actinomycetota</taxon>
        <taxon>Actinomycetes</taxon>
        <taxon>Kitasatosporales</taxon>
        <taxon>Streptomycetaceae</taxon>
        <taxon>Streptomyces</taxon>
    </lineage>
</organism>
<name>A0ABU2PYN9_9ACTN</name>
<reference evidence="11" key="1">
    <citation type="submission" date="2023-07" db="EMBL/GenBank/DDBJ databases">
        <title>30 novel species of actinomycetes from the DSMZ collection.</title>
        <authorList>
            <person name="Nouioui I."/>
        </authorList>
    </citation>
    <scope>NUCLEOTIDE SEQUENCE [LARGE SCALE GENOMIC DNA]</scope>
    <source>
        <strain evidence="11">DSM 41636</strain>
    </source>
</reference>
<sequence>MSSSGHYEAEFLEEVRMCRRDGVPVVALADDLSGAAEVAALLRLPARLVLNPADLGVSGTGGEALVVDLDSRYLDGAAAADAVRAVLGAVREPSPAAGAGTETDPTSSRAFRAVKFPEAYGSPLWFKKCDSLLRGPVGAEAAAFAEGAGVLVIATALPAARRVVRGGVVLADGVPLHASPAWRAEERAAPRSVAEAMAPLPATDVPLETVRRGPIALAGRFREVAAHGRHPVCDAETDTDLTVIATAAALLGPGTRLLGSGGLAAALGRLLAARRADGAAARAPAPAAGRPMTANPFATEAAAPASPGPPWAPSAAGTASVTPPGTAGPTTVEAAPAPAAGTGAVSPVVTVAAGAAVPVQGGTWSGGFVEGAAAVRDTPPLLVVAGSAEPGVVEQVGRLVAAGARHVALTPRQLAGDEDVVLPRLAAGTVTVLSVDGSGGVRPGAARAIVAGLARTVSALPGRPDLVLTGGETARRVLDSLGVTTLRPVGEIHHGAVHSKTTDGRSVVTRPGSFGGPDSFVRIAAALRPSQQGVTQ</sequence>
<dbReference type="InterPro" id="IPR042213">
    <property type="entry name" value="NBD_C_sf"/>
</dbReference>
<evidence type="ECO:0000259" key="9">
    <source>
        <dbReference type="Pfam" id="PF17042"/>
    </source>
</evidence>
<evidence type="ECO:0000256" key="1">
    <source>
        <dbReference type="ARBA" id="ARBA00005715"/>
    </source>
</evidence>
<dbReference type="RefSeq" id="WP_311646011.1">
    <property type="nucleotide sequence ID" value="NZ_JAVRFA010000030.1"/>
</dbReference>
<evidence type="ECO:0000256" key="6">
    <source>
        <dbReference type="ARBA" id="ARBA00023277"/>
    </source>
</evidence>
<dbReference type="Proteomes" id="UP001183881">
    <property type="component" value="Unassembled WGS sequence"/>
</dbReference>
<dbReference type="Gene3D" id="3.40.980.20">
    <property type="entry name" value="Four-carbon acid sugar kinase, nucleotide binding domain"/>
    <property type="match status" value="1"/>
</dbReference>
<evidence type="ECO:0000313" key="10">
    <source>
        <dbReference type="EMBL" id="MDT0397286.1"/>
    </source>
</evidence>
<evidence type="ECO:0000313" key="11">
    <source>
        <dbReference type="Proteomes" id="UP001183881"/>
    </source>
</evidence>
<evidence type="ECO:0000256" key="2">
    <source>
        <dbReference type="ARBA" id="ARBA00022679"/>
    </source>
</evidence>
<evidence type="ECO:0000259" key="8">
    <source>
        <dbReference type="Pfam" id="PF07005"/>
    </source>
</evidence>
<comment type="similarity">
    <text evidence="1">Belongs to the four-carbon acid sugar kinase family.</text>
</comment>
<feature type="compositionally biased region" description="Low complexity" evidence="7">
    <location>
        <begin position="313"/>
        <end position="340"/>
    </location>
</feature>
<evidence type="ECO:0000256" key="7">
    <source>
        <dbReference type="SAM" id="MobiDB-lite"/>
    </source>
</evidence>
<dbReference type="SUPFAM" id="SSF142764">
    <property type="entry name" value="YgbK-like"/>
    <property type="match status" value="2"/>
</dbReference>